<dbReference type="InterPro" id="IPR050203">
    <property type="entry name" value="Trp-tRNA_synthetase"/>
</dbReference>
<evidence type="ECO:0000256" key="7">
    <source>
        <dbReference type="ARBA" id="ARBA00049929"/>
    </source>
</evidence>
<evidence type="ECO:0000256" key="4">
    <source>
        <dbReference type="ARBA" id="ARBA00022840"/>
    </source>
</evidence>
<keyword evidence="11" id="KW-1185">Reference proteome</keyword>
<dbReference type="PRINTS" id="PR01039">
    <property type="entry name" value="TRNASYNTHTRP"/>
</dbReference>
<feature type="short sequence motif" description="'KMSKS' region" evidence="8">
    <location>
        <begin position="200"/>
        <end position="204"/>
    </location>
</feature>
<proteinExistence type="inferred from homology"/>
<dbReference type="NCBIfam" id="TIGR00233">
    <property type="entry name" value="trpS"/>
    <property type="match status" value="1"/>
</dbReference>
<dbReference type="AlphaFoldDB" id="A0A809S188"/>
<dbReference type="InterPro" id="IPR001412">
    <property type="entry name" value="aa-tRNA-synth_I_CS"/>
</dbReference>
<comment type="catalytic activity">
    <reaction evidence="7 8">
        <text>tRNA(Trp) + L-tryptophan + ATP = L-tryptophyl-tRNA(Trp) + AMP + diphosphate + H(+)</text>
        <dbReference type="Rhea" id="RHEA:24080"/>
        <dbReference type="Rhea" id="RHEA-COMP:9671"/>
        <dbReference type="Rhea" id="RHEA-COMP:9705"/>
        <dbReference type="ChEBI" id="CHEBI:15378"/>
        <dbReference type="ChEBI" id="CHEBI:30616"/>
        <dbReference type="ChEBI" id="CHEBI:33019"/>
        <dbReference type="ChEBI" id="CHEBI:57912"/>
        <dbReference type="ChEBI" id="CHEBI:78442"/>
        <dbReference type="ChEBI" id="CHEBI:78535"/>
        <dbReference type="ChEBI" id="CHEBI:456215"/>
        <dbReference type="EC" id="6.1.1.2"/>
    </reaction>
</comment>
<evidence type="ECO:0000256" key="9">
    <source>
        <dbReference type="RuleBase" id="RU363036"/>
    </source>
</evidence>
<protein>
    <recommendedName>
        <fullName evidence="8">Tryptophan--tRNA ligase</fullName>
        <ecNumber evidence="8">6.1.1.2</ecNumber>
    </recommendedName>
    <alternativeName>
        <fullName evidence="8">Tryptophanyl-tRNA synthetase</fullName>
        <shortName evidence="8">TrpRS</shortName>
    </alternativeName>
</protein>
<feature type="binding site" evidence="8">
    <location>
        <position position="191"/>
    </location>
    <ligand>
        <name>ATP</name>
        <dbReference type="ChEBI" id="CHEBI:30616"/>
    </ligand>
</feature>
<feature type="binding site" evidence="8">
    <location>
        <begin position="10"/>
        <end position="12"/>
    </location>
    <ligand>
        <name>ATP</name>
        <dbReference type="ChEBI" id="CHEBI:30616"/>
    </ligand>
</feature>
<keyword evidence="2 8" id="KW-0436">Ligase</keyword>
<dbReference type="CDD" id="cd00806">
    <property type="entry name" value="TrpRS_core"/>
    <property type="match status" value="1"/>
</dbReference>
<dbReference type="GO" id="GO:0006436">
    <property type="term" value="P:tryptophanyl-tRNA aminoacylation"/>
    <property type="evidence" value="ECO:0007669"/>
    <property type="project" value="UniProtKB-UniRule"/>
</dbReference>
<dbReference type="Pfam" id="PF00579">
    <property type="entry name" value="tRNA-synt_1b"/>
    <property type="match status" value="1"/>
</dbReference>
<dbReference type="InterPro" id="IPR024109">
    <property type="entry name" value="Trp-tRNA-ligase_bac-type"/>
</dbReference>
<name>A0A809S188_9BACT</name>
<dbReference type="KEGG" id="mfel:JPM2_5800"/>
<dbReference type="Gene3D" id="3.40.50.620">
    <property type="entry name" value="HUPs"/>
    <property type="match status" value="1"/>
</dbReference>
<dbReference type="GO" id="GO:0004830">
    <property type="term" value="F:tryptophan-tRNA ligase activity"/>
    <property type="evidence" value="ECO:0007669"/>
    <property type="project" value="UniProtKB-UniRule"/>
</dbReference>
<dbReference type="PANTHER" id="PTHR43766:SF1">
    <property type="entry name" value="TRYPTOPHAN--TRNA LIGASE, MITOCHONDRIAL"/>
    <property type="match status" value="1"/>
</dbReference>
<comment type="function">
    <text evidence="8">Catalyzes the attachment of tryptophan to tRNA(Trp).</text>
</comment>
<feature type="binding site" evidence="8">
    <location>
        <begin position="152"/>
        <end position="154"/>
    </location>
    <ligand>
        <name>ATP</name>
        <dbReference type="ChEBI" id="CHEBI:30616"/>
    </ligand>
</feature>
<dbReference type="PANTHER" id="PTHR43766">
    <property type="entry name" value="TRYPTOPHAN--TRNA LIGASE, MITOCHONDRIAL"/>
    <property type="match status" value="1"/>
</dbReference>
<evidence type="ECO:0000256" key="2">
    <source>
        <dbReference type="ARBA" id="ARBA00022598"/>
    </source>
</evidence>
<dbReference type="GO" id="GO:0005829">
    <property type="term" value="C:cytosol"/>
    <property type="evidence" value="ECO:0007669"/>
    <property type="project" value="TreeGrafter"/>
</dbReference>
<dbReference type="HAMAP" id="MF_00140_B">
    <property type="entry name" value="Trp_tRNA_synth_B"/>
    <property type="match status" value="1"/>
</dbReference>
<dbReference type="Proteomes" id="UP000464317">
    <property type="component" value="Chromosome"/>
</dbReference>
<keyword evidence="5 8" id="KW-0648">Protein biosynthesis</keyword>
<keyword evidence="6 8" id="KW-0030">Aminoacyl-tRNA synthetase</keyword>
<evidence type="ECO:0000256" key="5">
    <source>
        <dbReference type="ARBA" id="ARBA00022917"/>
    </source>
</evidence>
<comment type="subunit">
    <text evidence="8">Homodimer.</text>
</comment>
<evidence type="ECO:0000256" key="6">
    <source>
        <dbReference type="ARBA" id="ARBA00023146"/>
    </source>
</evidence>
<comment type="similarity">
    <text evidence="1 8 9">Belongs to the class-I aminoacyl-tRNA synthetase family.</text>
</comment>
<accession>A0A809S188</accession>
<dbReference type="InterPro" id="IPR014729">
    <property type="entry name" value="Rossmann-like_a/b/a_fold"/>
</dbReference>
<dbReference type="EMBL" id="AP022325">
    <property type="protein sequence ID" value="BBU47887.1"/>
    <property type="molecule type" value="Genomic_DNA"/>
</dbReference>
<dbReference type="Gene3D" id="1.10.240.10">
    <property type="entry name" value="Tyrosyl-Transfer RNA Synthetase"/>
    <property type="match status" value="1"/>
</dbReference>
<organism evidence="10 11">
    <name type="scientific">Mycoplasmopsis felis</name>
    <dbReference type="NCBI Taxonomy" id="33923"/>
    <lineage>
        <taxon>Bacteria</taxon>
        <taxon>Bacillati</taxon>
        <taxon>Mycoplasmatota</taxon>
        <taxon>Mycoplasmoidales</taxon>
        <taxon>Metamycoplasmataceae</taxon>
        <taxon>Mycoplasmopsis</taxon>
    </lineage>
</organism>
<sequence>MKKRFLSGIKPTGNLTLGNYIGAIKSFIKLQDEYESIVFVADLHALTTGKINPKELYEARKSIIAMYLSCGLDPNKTILFYQSDVVEHTMLQWLCASETTIGELSRMTQFKDKSQKLKQNNGTEKIPTGLLMYPTLMAADILLYNPDLVPIGEDQKQHLELTRNIAQRFNKNYKTNFKIPNGFIPEVGARIKSLTNPEEKMSKSEKSSEKSVIYLLEDPNSAYNKIIKSVTDSENRVYISENKPGILNLLNIYAALNDLSLKETENKFKDANYKEFKEAVALSVKNLLEKIQEKYKYTLEQVDNIAQEGALKAKSIAQPILDSLLSKMGFNGGKNESK</sequence>
<reference evidence="10 11" key="1">
    <citation type="submission" date="2020-01" db="EMBL/GenBank/DDBJ databases">
        <title>Complete genome sequence of Mycoplasma felis strain Myco-2.</title>
        <authorList>
            <person name="Kinoshita Y."/>
            <person name="Niwa H."/>
            <person name="Uchida-Fujii E."/>
            <person name="Nukada T."/>
        </authorList>
    </citation>
    <scope>NUCLEOTIDE SEQUENCE [LARGE SCALE GENOMIC DNA]</scope>
    <source>
        <strain evidence="10 11">Myco-2</strain>
    </source>
</reference>
<keyword evidence="4 8" id="KW-0067">ATP-binding</keyword>
<evidence type="ECO:0000313" key="11">
    <source>
        <dbReference type="Proteomes" id="UP000464317"/>
    </source>
</evidence>
<feature type="binding site" evidence="8">
    <location>
        <begin position="200"/>
        <end position="204"/>
    </location>
    <ligand>
        <name>ATP</name>
        <dbReference type="ChEBI" id="CHEBI:30616"/>
    </ligand>
</feature>
<feature type="short sequence motif" description="'HIGH' region" evidence="8">
    <location>
        <begin position="11"/>
        <end position="19"/>
    </location>
</feature>
<gene>
    <name evidence="8 10" type="primary">trpS</name>
    <name evidence="10" type="ORF">JPM2_5800</name>
</gene>
<evidence type="ECO:0000313" key="10">
    <source>
        <dbReference type="EMBL" id="BBU47887.1"/>
    </source>
</evidence>
<dbReference type="EC" id="6.1.1.2" evidence="8"/>
<keyword evidence="3 8" id="KW-0547">Nucleotide-binding</keyword>
<comment type="subcellular location">
    <subcellularLocation>
        <location evidence="8">Cytoplasm</location>
    </subcellularLocation>
</comment>
<dbReference type="InterPro" id="IPR002306">
    <property type="entry name" value="Trp-tRNA-ligase"/>
</dbReference>
<dbReference type="SUPFAM" id="SSF52374">
    <property type="entry name" value="Nucleotidylyl transferase"/>
    <property type="match status" value="1"/>
</dbReference>
<feature type="binding site" evidence="8">
    <location>
        <position position="140"/>
    </location>
    <ligand>
        <name>L-tryptophan</name>
        <dbReference type="ChEBI" id="CHEBI:57912"/>
    </ligand>
</feature>
<evidence type="ECO:0000256" key="8">
    <source>
        <dbReference type="HAMAP-Rule" id="MF_00140"/>
    </source>
</evidence>
<dbReference type="RefSeq" id="WP_161553298.1">
    <property type="nucleotide sequence ID" value="NZ_AP022325.1"/>
</dbReference>
<evidence type="ECO:0000256" key="3">
    <source>
        <dbReference type="ARBA" id="ARBA00022741"/>
    </source>
</evidence>
<evidence type="ECO:0000256" key="1">
    <source>
        <dbReference type="ARBA" id="ARBA00005594"/>
    </source>
</evidence>
<dbReference type="PROSITE" id="PS00178">
    <property type="entry name" value="AA_TRNA_LIGASE_I"/>
    <property type="match status" value="1"/>
</dbReference>
<dbReference type="GO" id="GO:0005524">
    <property type="term" value="F:ATP binding"/>
    <property type="evidence" value="ECO:0007669"/>
    <property type="project" value="UniProtKB-UniRule"/>
</dbReference>
<keyword evidence="8" id="KW-0963">Cytoplasm</keyword>
<feature type="binding site" evidence="8">
    <location>
        <begin position="18"/>
        <end position="19"/>
    </location>
    <ligand>
        <name>ATP</name>
        <dbReference type="ChEBI" id="CHEBI:30616"/>
    </ligand>
</feature>
<dbReference type="InterPro" id="IPR002305">
    <property type="entry name" value="aa-tRNA-synth_Ic"/>
</dbReference>